<keyword evidence="4" id="KW-1185">Reference proteome</keyword>
<dbReference type="eggNOG" id="KOG3973">
    <property type="taxonomic scope" value="Eukaryota"/>
</dbReference>
<feature type="region of interest" description="Disordered" evidence="2">
    <location>
        <begin position="292"/>
        <end position="367"/>
    </location>
</feature>
<dbReference type="CTD" id="6758496"/>
<dbReference type="OrthoDB" id="512356at2759"/>
<dbReference type="HOGENOM" id="CLU_038408_1_0_1"/>
<evidence type="ECO:0000313" key="3">
    <source>
        <dbReference type="EMBL" id="EDV20333.1"/>
    </source>
</evidence>
<evidence type="ECO:0000256" key="2">
    <source>
        <dbReference type="SAM" id="MobiDB-lite"/>
    </source>
</evidence>
<dbReference type="EMBL" id="DS985261">
    <property type="protein sequence ID" value="EDV20333.1"/>
    <property type="molecule type" value="Genomic_DNA"/>
</dbReference>
<dbReference type="KEGG" id="tad:TRIADDRAFT_61300"/>
<evidence type="ECO:0000313" key="4">
    <source>
        <dbReference type="Proteomes" id="UP000009022"/>
    </source>
</evidence>
<evidence type="ECO:0000256" key="1">
    <source>
        <dbReference type="ARBA" id="ARBA00007218"/>
    </source>
</evidence>
<gene>
    <name evidence="3" type="ORF">TRIADDRAFT_61300</name>
</gene>
<dbReference type="STRING" id="10228.B3SAL3"/>
<feature type="compositionally biased region" description="Basic and acidic residues" evidence="2">
    <location>
        <begin position="303"/>
        <end position="312"/>
    </location>
</feature>
<dbReference type="GO" id="GO:0072669">
    <property type="term" value="C:tRNA-splicing ligase complex"/>
    <property type="evidence" value="ECO:0000318"/>
    <property type="project" value="GO_Central"/>
</dbReference>
<dbReference type="InParanoid" id="B3SAL3"/>
<proteinExistence type="inferred from homology"/>
<dbReference type="RefSeq" id="XP_002117283.1">
    <property type="nucleotide sequence ID" value="XM_002117247.1"/>
</dbReference>
<reference evidence="3 4" key="1">
    <citation type="journal article" date="2008" name="Nature">
        <title>The Trichoplax genome and the nature of placozoans.</title>
        <authorList>
            <person name="Srivastava M."/>
            <person name="Begovic E."/>
            <person name="Chapman J."/>
            <person name="Putnam N.H."/>
            <person name="Hellsten U."/>
            <person name="Kawashima T."/>
            <person name="Kuo A."/>
            <person name="Mitros T."/>
            <person name="Salamov A."/>
            <person name="Carpenter M.L."/>
            <person name="Signorovitch A.Y."/>
            <person name="Moreno M.A."/>
            <person name="Kamm K."/>
            <person name="Grimwood J."/>
            <person name="Schmutz J."/>
            <person name="Shapiro H."/>
            <person name="Grigoriev I.V."/>
            <person name="Buss L.W."/>
            <person name="Schierwater B."/>
            <person name="Dellaporta S.L."/>
            <person name="Rokhsar D.S."/>
        </authorList>
    </citation>
    <scope>NUCLEOTIDE SEQUENCE [LARGE SCALE GENOMIC DNA]</scope>
    <source>
        <strain evidence="3 4">Grell-BS-1999</strain>
    </source>
</reference>
<feature type="compositionally biased region" description="Gly residues" evidence="2">
    <location>
        <begin position="314"/>
        <end position="328"/>
    </location>
</feature>
<dbReference type="PhylomeDB" id="B3SAL3"/>
<dbReference type="InterPro" id="IPR018797">
    <property type="entry name" value="FAM98"/>
</dbReference>
<dbReference type="PANTHER" id="PTHR31353:SF1">
    <property type="entry name" value="PROTEIN FAM98B"/>
    <property type="match status" value="1"/>
</dbReference>
<dbReference type="OMA" id="MPAGDNF"/>
<sequence length="367" mass="41078">MEAGLLQSLDDLGYDGPMLHRQTFRDAMRTGLESQNFVELLHWLATSLIKALDLHCTINPPDECNYDVLMQEEEDIFATLKQRMFLLEYLCTELHAAIIIQHQSPLQQQQSTETTNPESPGREVTGIAQRELQRICRVLGISPAGDTVNDIFNAILGKVKLLLNELPANTLGKPLLTKGLTKQQLTELNEISEELIKQYTMRKQMLLTRLDVTIQSFYWADRIKEKEAEITEVYASQRQNLTPESNIGIANLFSARTDLLRVSKTCSGIARAITETEVNKVVIGKVPDRGGRVDYDAAADMPQFRERTEPSNRRGGGGASGGGRGRVQGRGWQHGHTGQQNRNQNKSWGQRGSHSSQGARGRNVFHS</sequence>
<dbReference type="GeneID" id="6758496"/>
<dbReference type="FunCoup" id="B3SAL3">
    <property type="interactions" value="2451"/>
</dbReference>
<comment type="similarity">
    <text evidence="1">Belongs to the FAM98 family.</text>
</comment>
<organism evidence="3 4">
    <name type="scientific">Trichoplax adhaerens</name>
    <name type="common">Trichoplax reptans</name>
    <dbReference type="NCBI Taxonomy" id="10228"/>
    <lineage>
        <taxon>Eukaryota</taxon>
        <taxon>Metazoa</taxon>
        <taxon>Placozoa</taxon>
        <taxon>Uniplacotomia</taxon>
        <taxon>Trichoplacea</taxon>
        <taxon>Trichoplacidae</taxon>
        <taxon>Trichoplax</taxon>
    </lineage>
</organism>
<accession>B3SAL3</accession>
<name>B3SAL3_TRIAD</name>
<feature type="compositionally biased region" description="Polar residues" evidence="2">
    <location>
        <begin position="336"/>
        <end position="358"/>
    </location>
</feature>
<dbReference type="Pfam" id="PF10239">
    <property type="entry name" value="DUF2465"/>
    <property type="match status" value="1"/>
</dbReference>
<dbReference type="AlphaFoldDB" id="B3SAL3"/>
<evidence type="ECO:0008006" key="5">
    <source>
        <dbReference type="Google" id="ProtNLM"/>
    </source>
</evidence>
<protein>
    <recommendedName>
        <fullName evidence="5">Protein FAM98A</fullName>
    </recommendedName>
</protein>
<dbReference type="PANTHER" id="PTHR31353">
    <property type="entry name" value="FAM98"/>
    <property type="match status" value="1"/>
</dbReference>
<dbReference type="Proteomes" id="UP000009022">
    <property type="component" value="Unassembled WGS sequence"/>
</dbReference>